<dbReference type="PANTHER" id="PTHR15504">
    <property type="entry name" value="NASOPHARYNGEAL EPITHELIUM SPECIFIC PROTEIN 1"/>
    <property type="match status" value="1"/>
</dbReference>
<keyword evidence="4" id="KW-0969">Cilium</keyword>
<dbReference type="EMBL" id="BFAA01029172">
    <property type="protein sequence ID" value="GCB83158.1"/>
    <property type="molecule type" value="Genomic_DNA"/>
</dbReference>
<proteinExistence type="inferred from homology"/>
<evidence type="ECO:0000256" key="2">
    <source>
        <dbReference type="ARBA" id="ARBA00022846"/>
    </source>
</evidence>
<keyword evidence="2" id="KW-0282">Flagellum</keyword>
<dbReference type="AlphaFoldDB" id="A0A401QCN3"/>
<keyword evidence="10" id="KW-1185">Reference proteome</keyword>
<evidence type="ECO:0000256" key="7">
    <source>
        <dbReference type="ARBA" id="ARBA00034142"/>
    </source>
</evidence>
<dbReference type="InterPro" id="IPR033253">
    <property type="entry name" value="CFAP45"/>
</dbReference>
<gene>
    <name evidence="9" type="ORF">scyTo_0023419</name>
</gene>
<evidence type="ECO:0000313" key="9">
    <source>
        <dbReference type="EMBL" id="GCB83158.1"/>
    </source>
</evidence>
<accession>A0A401QCN3</accession>
<dbReference type="GO" id="GO:0031514">
    <property type="term" value="C:motile cilium"/>
    <property type="evidence" value="ECO:0007669"/>
    <property type="project" value="UniProtKB-SubCell"/>
</dbReference>
<keyword evidence="5" id="KW-0966">Cell projection</keyword>
<feature type="domain" description="Trichohyalin-plectin-homology" evidence="8">
    <location>
        <begin position="2"/>
        <end position="81"/>
    </location>
</feature>
<dbReference type="Proteomes" id="UP000288216">
    <property type="component" value="Unassembled WGS sequence"/>
</dbReference>
<evidence type="ECO:0000256" key="5">
    <source>
        <dbReference type="ARBA" id="ARBA00023273"/>
    </source>
</evidence>
<protein>
    <recommendedName>
        <fullName evidence="7">Cilia- and flagella-associated protein 45</fullName>
    </recommendedName>
</protein>
<evidence type="ECO:0000256" key="6">
    <source>
        <dbReference type="ARBA" id="ARBA00034116"/>
    </source>
</evidence>
<evidence type="ECO:0000256" key="4">
    <source>
        <dbReference type="ARBA" id="ARBA00023069"/>
    </source>
</evidence>
<evidence type="ECO:0000256" key="1">
    <source>
        <dbReference type="ARBA" id="ARBA00004230"/>
    </source>
</evidence>
<comment type="similarity">
    <text evidence="6">Belongs to the CFAP45 family.</text>
</comment>
<sequence length="96" mass="11678">IQKEQIEKEKKEEDDKRYGRTKYASDLREQIGVRERKHIAERASFFEEGKRLKEEAYQRRLRLDQIKRKKLEELRSVGLPEKYCREIERRLAAVTA</sequence>
<organism evidence="9 10">
    <name type="scientific">Scyliorhinus torazame</name>
    <name type="common">Cloudy catshark</name>
    <name type="synonym">Catulus torazame</name>
    <dbReference type="NCBI Taxonomy" id="75743"/>
    <lineage>
        <taxon>Eukaryota</taxon>
        <taxon>Metazoa</taxon>
        <taxon>Chordata</taxon>
        <taxon>Craniata</taxon>
        <taxon>Vertebrata</taxon>
        <taxon>Chondrichthyes</taxon>
        <taxon>Elasmobranchii</taxon>
        <taxon>Galeomorphii</taxon>
        <taxon>Galeoidea</taxon>
        <taxon>Carcharhiniformes</taxon>
        <taxon>Scyliorhinidae</taxon>
        <taxon>Scyliorhinus</taxon>
    </lineage>
</organism>
<feature type="non-terminal residue" evidence="9">
    <location>
        <position position="1"/>
    </location>
</feature>
<dbReference type="STRING" id="75743.A0A401QCN3"/>
<dbReference type="InterPro" id="IPR043597">
    <property type="entry name" value="TPH_dom"/>
</dbReference>
<evidence type="ECO:0000313" key="10">
    <source>
        <dbReference type="Proteomes" id="UP000288216"/>
    </source>
</evidence>
<evidence type="ECO:0000256" key="3">
    <source>
        <dbReference type="ARBA" id="ARBA00023054"/>
    </source>
</evidence>
<dbReference type="OrthoDB" id="1902038at2759"/>
<name>A0A401QCN3_SCYTO</name>
<comment type="subcellular location">
    <subcellularLocation>
        <location evidence="1">Cell projection</location>
        <location evidence="1">Cilium</location>
        <location evidence="1">Flagellum</location>
    </subcellularLocation>
</comment>
<reference evidence="9 10" key="1">
    <citation type="journal article" date="2018" name="Nat. Ecol. Evol.">
        <title>Shark genomes provide insights into elasmobranch evolution and the origin of vertebrates.</title>
        <authorList>
            <person name="Hara Y"/>
            <person name="Yamaguchi K"/>
            <person name="Onimaru K"/>
            <person name="Kadota M"/>
            <person name="Koyanagi M"/>
            <person name="Keeley SD"/>
            <person name="Tatsumi K"/>
            <person name="Tanaka K"/>
            <person name="Motone F"/>
            <person name="Kageyama Y"/>
            <person name="Nozu R"/>
            <person name="Adachi N"/>
            <person name="Nishimura O"/>
            <person name="Nakagawa R"/>
            <person name="Tanegashima C"/>
            <person name="Kiyatake I"/>
            <person name="Matsumoto R"/>
            <person name="Murakumo K"/>
            <person name="Nishida K"/>
            <person name="Terakita A"/>
            <person name="Kuratani S"/>
            <person name="Sato K"/>
            <person name="Hyodo S Kuraku.S."/>
        </authorList>
    </citation>
    <scope>NUCLEOTIDE SEQUENCE [LARGE SCALE GENOMIC DNA]</scope>
</reference>
<keyword evidence="3" id="KW-0175">Coiled coil</keyword>
<dbReference type="Pfam" id="PF13868">
    <property type="entry name" value="TPH"/>
    <property type="match status" value="1"/>
</dbReference>
<evidence type="ECO:0000259" key="8">
    <source>
        <dbReference type="Pfam" id="PF13868"/>
    </source>
</evidence>
<comment type="caution">
    <text evidence="9">The sequence shown here is derived from an EMBL/GenBank/DDBJ whole genome shotgun (WGS) entry which is preliminary data.</text>
</comment>
<dbReference type="PANTHER" id="PTHR15504:SF0">
    <property type="entry name" value="CILIA- AND FLAGELLA-ASSOCIATED PROTEIN 45"/>
    <property type="match status" value="1"/>
</dbReference>